<name>A0ABW9ECX8_9BURK</name>
<keyword evidence="3" id="KW-1185">Reference proteome</keyword>
<reference evidence="2 3" key="1">
    <citation type="journal article" date="2024" name="Chem. Sci.">
        <title>Discovery of megapolipeptins by genome mining of a Burkholderiales bacteria collection.</title>
        <authorList>
            <person name="Paulo B.S."/>
            <person name="Recchia M.J.J."/>
            <person name="Lee S."/>
            <person name="Fergusson C.H."/>
            <person name="Romanowski S.B."/>
            <person name="Hernandez A."/>
            <person name="Krull N."/>
            <person name="Liu D.Y."/>
            <person name="Cavanagh H."/>
            <person name="Bos A."/>
            <person name="Gray C.A."/>
            <person name="Murphy B.T."/>
            <person name="Linington R.G."/>
            <person name="Eustaquio A.S."/>
        </authorList>
    </citation>
    <scope>NUCLEOTIDE SEQUENCE [LARGE SCALE GENOMIC DNA]</scope>
    <source>
        <strain evidence="2 3">RL17-350-BIC-E</strain>
    </source>
</reference>
<feature type="region of interest" description="Disordered" evidence="1">
    <location>
        <begin position="127"/>
        <end position="155"/>
    </location>
</feature>
<feature type="compositionally biased region" description="Pro residues" evidence="1">
    <location>
        <begin position="134"/>
        <end position="149"/>
    </location>
</feature>
<accession>A0ABW9ECX8</accession>
<feature type="region of interest" description="Disordered" evidence="1">
    <location>
        <begin position="1"/>
        <end position="32"/>
    </location>
</feature>
<dbReference type="EMBL" id="JAQQCL010000006">
    <property type="protein sequence ID" value="MFM0716901.1"/>
    <property type="molecule type" value="Genomic_DNA"/>
</dbReference>
<dbReference type="Proteomes" id="UP001629392">
    <property type="component" value="Unassembled WGS sequence"/>
</dbReference>
<proteinExistence type="predicted"/>
<protein>
    <submittedName>
        <fullName evidence="2">Uncharacterized protein</fullName>
    </submittedName>
</protein>
<evidence type="ECO:0000313" key="3">
    <source>
        <dbReference type="Proteomes" id="UP001629392"/>
    </source>
</evidence>
<dbReference type="RefSeq" id="WP_408152962.1">
    <property type="nucleotide sequence ID" value="NZ_JAQQCL010000006.1"/>
</dbReference>
<organism evidence="2 3">
    <name type="scientific">Paraburkholderia strydomiana</name>
    <dbReference type="NCBI Taxonomy" id="1245417"/>
    <lineage>
        <taxon>Bacteria</taxon>
        <taxon>Pseudomonadati</taxon>
        <taxon>Pseudomonadota</taxon>
        <taxon>Betaproteobacteria</taxon>
        <taxon>Burkholderiales</taxon>
        <taxon>Burkholderiaceae</taxon>
        <taxon>Paraburkholderia</taxon>
    </lineage>
</organism>
<feature type="compositionally biased region" description="Polar residues" evidence="1">
    <location>
        <begin position="1"/>
        <end position="23"/>
    </location>
</feature>
<evidence type="ECO:0000256" key="1">
    <source>
        <dbReference type="SAM" id="MobiDB-lite"/>
    </source>
</evidence>
<evidence type="ECO:0000313" key="2">
    <source>
        <dbReference type="EMBL" id="MFM0716901.1"/>
    </source>
</evidence>
<sequence length="155" mass="16427">MSNARATVASASDAQHSPGNQPISPADKLRADASRNLKAARASLQANNLSATKTRLAAAVAAQPGSRDAQRMRSAVRTREEQRDAFLSLARGCGYVGHWTCASHNAGNALEIDSSSKEARRLLTLATQRSGLQIPPPAEAPPEPPPPPRDLITHH</sequence>
<comment type="caution">
    <text evidence="2">The sequence shown here is derived from an EMBL/GenBank/DDBJ whole genome shotgun (WGS) entry which is preliminary data.</text>
</comment>
<gene>
    <name evidence="2" type="ORF">PQQ73_11235</name>
</gene>